<dbReference type="OrthoDB" id="428577at2759"/>
<dbReference type="AlphaFoldDB" id="A0A9P8VJK7"/>
<dbReference type="Proteomes" id="UP000770015">
    <property type="component" value="Unassembled WGS sequence"/>
</dbReference>
<dbReference type="EMBL" id="JAGSXJ010000003">
    <property type="protein sequence ID" value="KAH6693903.1"/>
    <property type="molecule type" value="Genomic_DNA"/>
</dbReference>
<dbReference type="Pfam" id="PF12550">
    <property type="entry name" value="GCR1_C"/>
    <property type="match status" value="1"/>
</dbReference>
<feature type="compositionally biased region" description="Low complexity" evidence="1">
    <location>
        <begin position="256"/>
        <end position="272"/>
    </location>
</feature>
<organism evidence="3 4">
    <name type="scientific">Plectosphaerella plurivora</name>
    <dbReference type="NCBI Taxonomy" id="936078"/>
    <lineage>
        <taxon>Eukaryota</taxon>
        <taxon>Fungi</taxon>
        <taxon>Dikarya</taxon>
        <taxon>Ascomycota</taxon>
        <taxon>Pezizomycotina</taxon>
        <taxon>Sordariomycetes</taxon>
        <taxon>Hypocreomycetidae</taxon>
        <taxon>Glomerellales</taxon>
        <taxon>Plectosphaerellaceae</taxon>
        <taxon>Plectosphaerella</taxon>
    </lineage>
</organism>
<feature type="region of interest" description="Disordered" evidence="1">
    <location>
        <begin position="410"/>
        <end position="460"/>
    </location>
</feature>
<feature type="compositionally biased region" description="Acidic residues" evidence="1">
    <location>
        <begin position="450"/>
        <end position="460"/>
    </location>
</feature>
<comment type="caution">
    <text evidence="3">The sequence shown here is derived from an EMBL/GenBank/DDBJ whole genome shotgun (WGS) entry which is preliminary data.</text>
</comment>
<reference evidence="3" key="1">
    <citation type="journal article" date="2021" name="Nat. Commun.">
        <title>Genetic determinants of endophytism in the Arabidopsis root mycobiome.</title>
        <authorList>
            <person name="Mesny F."/>
            <person name="Miyauchi S."/>
            <person name="Thiergart T."/>
            <person name="Pickel B."/>
            <person name="Atanasova L."/>
            <person name="Karlsson M."/>
            <person name="Huettel B."/>
            <person name="Barry K.W."/>
            <person name="Haridas S."/>
            <person name="Chen C."/>
            <person name="Bauer D."/>
            <person name="Andreopoulos W."/>
            <person name="Pangilinan J."/>
            <person name="LaButti K."/>
            <person name="Riley R."/>
            <person name="Lipzen A."/>
            <person name="Clum A."/>
            <person name="Drula E."/>
            <person name="Henrissat B."/>
            <person name="Kohler A."/>
            <person name="Grigoriev I.V."/>
            <person name="Martin F.M."/>
            <person name="Hacquard S."/>
        </authorList>
    </citation>
    <scope>NUCLEOTIDE SEQUENCE</scope>
    <source>
        <strain evidence="3">MPI-SDFR-AT-0117</strain>
    </source>
</reference>
<feature type="domain" description="Transcription activator GCR1-like" evidence="2">
    <location>
        <begin position="295"/>
        <end position="369"/>
    </location>
</feature>
<accession>A0A9P8VJK7</accession>
<evidence type="ECO:0000259" key="2">
    <source>
        <dbReference type="Pfam" id="PF12550"/>
    </source>
</evidence>
<evidence type="ECO:0000313" key="4">
    <source>
        <dbReference type="Proteomes" id="UP000770015"/>
    </source>
</evidence>
<proteinExistence type="predicted"/>
<evidence type="ECO:0000256" key="1">
    <source>
        <dbReference type="SAM" id="MobiDB-lite"/>
    </source>
</evidence>
<dbReference type="InterPro" id="IPR022210">
    <property type="entry name" value="TF_GCR1-like"/>
</dbReference>
<gene>
    <name evidence="3" type="ORF">F5X68DRAFT_228311</name>
</gene>
<dbReference type="PANTHER" id="PTHR37784:SF2">
    <property type="entry name" value="HIGH-OSMOLARITY-INDUCED TRANSCRIPTION PROTEIN 1"/>
    <property type="match status" value="1"/>
</dbReference>
<name>A0A9P8VJK7_9PEZI</name>
<dbReference type="PANTHER" id="PTHR37784">
    <property type="entry name" value="PROTEIN MSN1"/>
    <property type="match status" value="1"/>
</dbReference>
<evidence type="ECO:0000313" key="3">
    <source>
        <dbReference type="EMBL" id="KAH6693903.1"/>
    </source>
</evidence>
<dbReference type="GO" id="GO:0000981">
    <property type="term" value="F:DNA-binding transcription factor activity, RNA polymerase II-specific"/>
    <property type="evidence" value="ECO:0007669"/>
    <property type="project" value="TreeGrafter"/>
</dbReference>
<dbReference type="GO" id="GO:0000978">
    <property type="term" value="F:RNA polymerase II cis-regulatory region sequence-specific DNA binding"/>
    <property type="evidence" value="ECO:0007669"/>
    <property type="project" value="TreeGrafter"/>
</dbReference>
<feature type="region of interest" description="Disordered" evidence="1">
    <location>
        <begin position="192"/>
        <end position="272"/>
    </location>
</feature>
<protein>
    <submittedName>
        <fullName evidence="3">Transcriptional activator of glycolytic enzymes-domain-containing protein</fullName>
    </submittedName>
</protein>
<keyword evidence="4" id="KW-1185">Reference proteome</keyword>
<dbReference type="InterPro" id="IPR052146">
    <property type="entry name" value="HOT1"/>
</dbReference>
<feature type="compositionally biased region" description="Acidic residues" evidence="1">
    <location>
        <begin position="413"/>
        <end position="427"/>
    </location>
</feature>
<dbReference type="GO" id="GO:0060963">
    <property type="term" value="P:positive regulation of ribosomal protein gene transcription by RNA polymerase II"/>
    <property type="evidence" value="ECO:0007669"/>
    <property type="project" value="TreeGrafter"/>
</dbReference>
<sequence length="460" mass="52785">MEARFEDERRRHEHAEWALRSDITRLADHIDSIGAKMRAHVGELDEKLDHSLQERVHEIRNLKRAMDDRMRPLWDRMEDMEAKAIERPQRLEMGSEIQTQTKLLEKILQRWEDDKPATVICHDSPKSRGPVISRTLEEDAIQEKESSPQAQPTIEEEIAEPEHEMQWDEAGDEVVLTIGDDEIRVPVPAELPISTSTDEDPFLVSDWPYPSRSTGRRAPAIKAMGTRNADHLTGPSVSKIRSRPTPRTKIESSSTSHLHLASPCPSSSSSSSDIVRASSVLTTQPDGSEVPVFFFRRYPDSVAELWAEYAHGLSGQPPVHSLDLRYGVRWRGDQYARTWYSRRNRFWELIKKLQSDGLSEEEALAELERKKGDGTVAKLIDTLAREARALNKERSAEPVVRDVNRKRRRLNIVEEDEEDEDSADVTEDEKAAKRTTPMKLRKRTVGPTEDTSDWDYDENW</sequence>